<evidence type="ECO:0000313" key="5">
    <source>
        <dbReference type="Proteomes" id="UP000078252"/>
    </source>
</evidence>
<keyword evidence="2" id="KW-1133">Transmembrane helix</keyword>
<feature type="compositionally biased region" description="Low complexity" evidence="1">
    <location>
        <begin position="33"/>
        <end position="48"/>
    </location>
</feature>
<protein>
    <recommendedName>
        <fullName evidence="6">Gram-positive cocci surface proteins LPxTG domain-containing protein</fullName>
    </recommendedName>
</protein>
<dbReference type="InterPro" id="IPR013783">
    <property type="entry name" value="Ig-like_fold"/>
</dbReference>
<evidence type="ECO:0000256" key="2">
    <source>
        <dbReference type="SAM" id="Phobius"/>
    </source>
</evidence>
<feature type="region of interest" description="Disordered" evidence="1">
    <location>
        <begin position="33"/>
        <end position="59"/>
    </location>
</feature>
<gene>
    <name evidence="4" type="ORF">NS184_02115</name>
</gene>
<evidence type="ECO:0000313" key="4">
    <source>
        <dbReference type="EMBL" id="KTR10010.1"/>
    </source>
</evidence>
<evidence type="ECO:0008006" key="6">
    <source>
        <dbReference type="Google" id="ProtNLM"/>
    </source>
</evidence>
<name>A0A175S2J9_9MICO</name>
<dbReference type="STRING" id="33881.NS184_02115"/>
<proteinExistence type="predicted"/>
<dbReference type="PATRIC" id="fig|33881.3.peg.287"/>
<dbReference type="AlphaFoldDB" id="A0A175S2J9"/>
<organism evidence="4 5">
    <name type="scientific">Curtobacterium luteum</name>
    <dbReference type="NCBI Taxonomy" id="33881"/>
    <lineage>
        <taxon>Bacteria</taxon>
        <taxon>Bacillati</taxon>
        <taxon>Actinomycetota</taxon>
        <taxon>Actinomycetes</taxon>
        <taxon>Micrococcales</taxon>
        <taxon>Microbacteriaceae</taxon>
        <taxon>Curtobacterium</taxon>
    </lineage>
</organism>
<comment type="caution">
    <text evidence="4">The sequence shown here is derived from an EMBL/GenBank/DDBJ whole genome shotgun (WGS) entry which is preliminary data.</text>
</comment>
<keyword evidence="2" id="KW-0472">Membrane</keyword>
<keyword evidence="2" id="KW-0812">Transmembrane</keyword>
<feature type="transmembrane region" description="Helical" evidence="2">
    <location>
        <begin position="468"/>
        <end position="487"/>
    </location>
</feature>
<feature type="compositionally biased region" description="Gly residues" evidence="1">
    <location>
        <begin position="425"/>
        <end position="438"/>
    </location>
</feature>
<dbReference type="OrthoDB" id="5016118at2"/>
<feature type="signal peptide" evidence="3">
    <location>
        <begin position="1"/>
        <end position="34"/>
    </location>
</feature>
<dbReference type="EMBL" id="LDQC01000012">
    <property type="protein sequence ID" value="KTR10010.1"/>
    <property type="molecule type" value="Genomic_DNA"/>
</dbReference>
<dbReference type="Proteomes" id="UP000078252">
    <property type="component" value="Unassembled WGS sequence"/>
</dbReference>
<feature type="chain" id="PRO_5008042330" description="Gram-positive cocci surface proteins LPxTG domain-containing protein" evidence="3">
    <location>
        <begin position="35"/>
        <end position="496"/>
    </location>
</feature>
<reference evidence="4 5" key="1">
    <citation type="journal article" date="2016" name="Front. Microbiol.">
        <title>Genomic Resource of Rice Seed Associated Bacteria.</title>
        <authorList>
            <person name="Midha S."/>
            <person name="Bansal K."/>
            <person name="Sharma S."/>
            <person name="Kumar N."/>
            <person name="Patil P.P."/>
            <person name="Chaudhry V."/>
            <person name="Patil P.B."/>
        </authorList>
    </citation>
    <scope>NUCLEOTIDE SEQUENCE [LARGE SCALE GENOMIC DNA]</scope>
    <source>
        <strain evidence="4 5">NS184</strain>
    </source>
</reference>
<dbReference type="GO" id="GO:0005975">
    <property type="term" value="P:carbohydrate metabolic process"/>
    <property type="evidence" value="ECO:0007669"/>
    <property type="project" value="UniProtKB-ARBA"/>
</dbReference>
<evidence type="ECO:0000256" key="1">
    <source>
        <dbReference type="SAM" id="MobiDB-lite"/>
    </source>
</evidence>
<keyword evidence="3" id="KW-0732">Signal</keyword>
<dbReference type="RefSeq" id="WP_058724488.1">
    <property type="nucleotide sequence ID" value="NZ_LDQC01000012.1"/>
</dbReference>
<evidence type="ECO:0000256" key="3">
    <source>
        <dbReference type="SAM" id="SignalP"/>
    </source>
</evidence>
<sequence>MSTSFVQSAKGAALLALTALATVALATVPTVAVAAPSSTSPAPGTSGVAPGSEGREPVGPRRLTAEVRSIEHGPGIVTVDGSGDPGAAVAISGDGVERTVVDVDASGRWTARVPVRPGGTRVLQIATDADGAVVELAVDVLILRAPEMVAVVDGITRTVALDGTGFPGAHLVIRLASEDVTDPEGGPVLGETDVTDDGSWSYTLRGMPFGPAHVEVWQYFDGAHNGGVDEVYTLAGDAEVTNAEASRETGRITMAGRAPAGTLLRFADRGGPVSGSDGRPLTVEVGDDLRWAVEFPFRADARLLRIAVTTHDGDRQVGAAEQDLTVPIAPTAVVHEQSDGTVRLEGAGEPGATILLETDSGGRVLDHDGRPVSTTVGRRWSVTVDRVLLPADAVVVRQEIDGRPQGSVRVALPTAPAGPEPVDGAGPGTGGHRPGGPAAGVHPAPEADSPITASGTLAYTGADPAGPASLAAGLLALGAGVLVAVNARRRRRAGRS</sequence>
<dbReference type="Gene3D" id="2.60.40.10">
    <property type="entry name" value="Immunoglobulins"/>
    <property type="match status" value="1"/>
</dbReference>
<accession>A0A175S2J9</accession>
<feature type="region of interest" description="Disordered" evidence="1">
    <location>
        <begin position="413"/>
        <end position="452"/>
    </location>
</feature>